<name>A0A8C7SYP6_ONCMY</name>
<dbReference type="Pfam" id="PF00169">
    <property type="entry name" value="PH"/>
    <property type="match status" value="1"/>
</dbReference>
<feature type="region of interest" description="Disordered" evidence="1">
    <location>
        <begin position="486"/>
        <end position="505"/>
    </location>
</feature>
<dbReference type="GeneTree" id="ENSGT00940000155817"/>
<keyword evidence="6" id="KW-1185">Reference proteome</keyword>
<dbReference type="PROSITE" id="PS50003">
    <property type="entry name" value="PH_DOMAIN"/>
    <property type="match status" value="1"/>
</dbReference>
<gene>
    <name evidence="5" type="primary">LOC110521287</name>
</gene>
<dbReference type="InterPro" id="IPR057971">
    <property type="entry name" value="PKHA4-7_TBCA"/>
</dbReference>
<dbReference type="InterPro" id="IPR001202">
    <property type="entry name" value="WW_dom"/>
</dbReference>
<dbReference type="Ensembl" id="ENSOMYT00000079641.2">
    <property type="protein sequence ID" value="ENSOMYP00000073132.2"/>
    <property type="gene ID" value="ENSOMYG00000033719.2"/>
</dbReference>
<reference evidence="5" key="2">
    <citation type="submission" date="2025-08" db="UniProtKB">
        <authorList>
            <consortium name="Ensembl"/>
        </authorList>
    </citation>
    <scope>IDENTIFICATION</scope>
</reference>
<dbReference type="PANTHER" id="PTHR12752:SF4">
    <property type="entry name" value="PLECKSTRIN HOMOLOGY DOMAIN-CONTAINING FAMILY A MEMBER 7"/>
    <property type="match status" value="1"/>
</dbReference>
<dbReference type="Gene3D" id="2.30.29.30">
    <property type="entry name" value="Pleckstrin-homology domain (PH domain)/Phosphotyrosine-binding domain (PTB)"/>
    <property type="match status" value="1"/>
</dbReference>
<feature type="region of interest" description="Disordered" evidence="1">
    <location>
        <begin position="523"/>
        <end position="591"/>
    </location>
</feature>
<dbReference type="CDD" id="cd13248">
    <property type="entry name" value="PH_PEPP1_2_3"/>
    <property type="match status" value="1"/>
</dbReference>
<evidence type="ECO:0000256" key="2">
    <source>
        <dbReference type="SAM" id="Phobius"/>
    </source>
</evidence>
<dbReference type="PROSITE" id="PS01159">
    <property type="entry name" value="WW_DOMAIN_1"/>
    <property type="match status" value="1"/>
</dbReference>
<dbReference type="InterPro" id="IPR040392">
    <property type="entry name" value="PKHA4-7_PH"/>
</dbReference>
<dbReference type="SMART" id="SM00456">
    <property type="entry name" value="WW"/>
    <property type="match status" value="2"/>
</dbReference>
<dbReference type="SUPFAM" id="SSF51045">
    <property type="entry name" value="WW domain"/>
    <property type="match status" value="2"/>
</dbReference>
<feature type="compositionally biased region" description="Basic and acidic residues" evidence="1">
    <location>
        <begin position="870"/>
        <end position="881"/>
    </location>
</feature>
<reference evidence="5" key="1">
    <citation type="submission" date="2020-07" db="EMBL/GenBank/DDBJ databases">
        <title>A long reads based de novo assembly of the rainbow trout Arlee double haploid line genome.</title>
        <authorList>
            <person name="Gao G."/>
            <person name="Palti Y."/>
        </authorList>
    </citation>
    <scope>NUCLEOTIDE SEQUENCE [LARGE SCALE GENOMIC DNA]</scope>
</reference>
<dbReference type="Pfam" id="PF25541">
    <property type="entry name" value="TBCA_PH"/>
    <property type="match status" value="1"/>
</dbReference>
<feature type="compositionally biased region" description="Basic residues" evidence="1">
    <location>
        <begin position="946"/>
        <end position="960"/>
    </location>
</feature>
<feature type="compositionally biased region" description="Pro residues" evidence="1">
    <location>
        <begin position="563"/>
        <end position="574"/>
    </location>
</feature>
<organism evidence="5 6">
    <name type="scientific">Oncorhynchus mykiss</name>
    <name type="common">Rainbow trout</name>
    <name type="synonym">Salmo gairdneri</name>
    <dbReference type="NCBI Taxonomy" id="8022"/>
    <lineage>
        <taxon>Eukaryota</taxon>
        <taxon>Metazoa</taxon>
        <taxon>Chordata</taxon>
        <taxon>Craniata</taxon>
        <taxon>Vertebrata</taxon>
        <taxon>Euteleostomi</taxon>
        <taxon>Actinopterygii</taxon>
        <taxon>Neopterygii</taxon>
        <taxon>Teleostei</taxon>
        <taxon>Protacanthopterygii</taxon>
        <taxon>Salmoniformes</taxon>
        <taxon>Salmonidae</taxon>
        <taxon>Salmoninae</taxon>
        <taxon>Oncorhynchus</taxon>
    </lineage>
</organism>
<dbReference type="PROSITE" id="PS50020">
    <property type="entry name" value="WW_DOMAIN_2"/>
    <property type="match status" value="2"/>
</dbReference>
<feature type="region of interest" description="Disordered" evidence="1">
    <location>
        <begin position="331"/>
        <end position="394"/>
    </location>
</feature>
<dbReference type="InterPro" id="IPR036020">
    <property type="entry name" value="WW_dom_sf"/>
</dbReference>
<evidence type="ECO:0000259" key="3">
    <source>
        <dbReference type="PROSITE" id="PS50003"/>
    </source>
</evidence>
<dbReference type="InterPro" id="IPR001849">
    <property type="entry name" value="PH_domain"/>
</dbReference>
<dbReference type="InterPro" id="IPR011993">
    <property type="entry name" value="PH-like_dom_sf"/>
</dbReference>
<dbReference type="CDD" id="cd00201">
    <property type="entry name" value="WW"/>
    <property type="match status" value="2"/>
</dbReference>
<dbReference type="Gene3D" id="2.20.70.10">
    <property type="match status" value="2"/>
</dbReference>
<evidence type="ECO:0000256" key="1">
    <source>
        <dbReference type="SAM" id="MobiDB-lite"/>
    </source>
</evidence>
<feature type="region of interest" description="Disordered" evidence="1">
    <location>
        <begin position="864"/>
        <end position="885"/>
    </location>
</feature>
<feature type="domain" description="WW" evidence="4">
    <location>
        <begin position="53"/>
        <end position="86"/>
    </location>
</feature>
<dbReference type="AlphaFoldDB" id="A0A8C7SYP6"/>
<evidence type="ECO:0000313" key="6">
    <source>
        <dbReference type="Proteomes" id="UP000694395"/>
    </source>
</evidence>
<feature type="region of interest" description="Disordered" evidence="1">
    <location>
        <begin position="922"/>
        <end position="988"/>
    </location>
</feature>
<dbReference type="Proteomes" id="UP000694395">
    <property type="component" value="Chromosome 30"/>
</dbReference>
<feature type="domain" description="WW" evidence="4">
    <location>
        <begin position="8"/>
        <end position="41"/>
    </location>
</feature>
<dbReference type="PANTHER" id="PTHR12752">
    <property type="entry name" value="PHOSPHOINOSITOL 3-PHOSPHATE-BINDING PROTEIN"/>
    <property type="match status" value="1"/>
</dbReference>
<reference evidence="5" key="3">
    <citation type="submission" date="2025-09" db="UniProtKB">
        <authorList>
            <consortium name="Ensembl"/>
        </authorList>
    </citation>
    <scope>IDENTIFICATION</scope>
</reference>
<accession>A0A8C7SYP6</accession>
<evidence type="ECO:0000313" key="5">
    <source>
        <dbReference type="Ensembl" id="ENSOMYP00000073132.2"/>
    </source>
</evidence>
<dbReference type="FunFam" id="2.30.29.30:FF:000083">
    <property type="entry name" value="Pleckstrin homology domain-containing family A member 5"/>
    <property type="match status" value="1"/>
</dbReference>
<keyword evidence="2" id="KW-1133">Transmembrane helix</keyword>
<feature type="domain" description="PH" evidence="3">
    <location>
        <begin position="158"/>
        <end position="257"/>
    </location>
</feature>
<dbReference type="SMART" id="SM00233">
    <property type="entry name" value="PH"/>
    <property type="match status" value="1"/>
</dbReference>
<dbReference type="SUPFAM" id="SSF50729">
    <property type="entry name" value="PH domain-like"/>
    <property type="match status" value="1"/>
</dbReference>
<feature type="transmembrane region" description="Helical" evidence="2">
    <location>
        <begin position="999"/>
        <end position="1021"/>
    </location>
</feature>
<feature type="compositionally biased region" description="Low complexity" evidence="1">
    <location>
        <begin position="334"/>
        <end position="355"/>
    </location>
</feature>
<keyword evidence="2" id="KW-0472">Membrane</keyword>
<evidence type="ECO:0000259" key="4">
    <source>
        <dbReference type="PROSITE" id="PS50020"/>
    </source>
</evidence>
<protein>
    <submittedName>
        <fullName evidence="5">Pleckstrin homology domain containing, family A member 7a</fullName>
    </submittedName>
</protein>
<sequence length="1104" mass="123437">MAAPFGRDTLPEQWSFGVCGDGRVFFVHDETSTTTWLHPRTGEPVNSGHMIRSDLPRGWEEGFTDEGAGYFINHNQRTTSFRHPVTGQVSRENVDFILQEQPGGRMSNPQQADLRLSSTISEASTVDTASGSKGSRSSGRVLHFGKREQSIKRNPNVPVVVRGWLYKQDSSGMRLWKRKWFVLADYCLFYYKDSREESVLGSIPLPSYVISAVEPEDHIIRKYAFKAEHSGMRTYFFSADTQEDMNGWVKAMNQAALMQNHTVSEMPSVSERQAVPQTNHVNNYTENAPHPPVDLHLHSDGVVLQPADIHRETEQHCKIVLGGGNMEIEMDAIPPSSLSPLPPYSASSTTSAPSSRAQMRAPSYTASTLPPGACLRNGTPTLEPNGMGTGTYQRATLPPQVMDTHRQVQRRSALEQVEHWVKVQRVEHKGTPSRGSTLPRHTPPTQPTFIGLEAYQTLPKTPRHSPPTAARHGEYKYAQDRLSHFRLGPPNSQGTGARDGGGIGGPGTVWQLYEWQQRHQFRHGSPTAPLYTPSPDYPFGHRPPSTVPAPRPSSEVPRCVSVPPDPSDIPPLGPPRGSRALSPPRRPHTPADRVVVMPLGERPALDVPVAGSPRRAATIDRRSIPPSCYITHTVSAPSLHGKTVDDTYMQLKKDLEYLDLKDKLESVLDLSRQQMEQYRDRPAHLEKIAYQQRLLQEDVVHIRAQISRVSTEMSRAWEEYSRLESSVEQLRTALQTTMNYSTTSQREKSEIKRELWRMEDVMAGLSASKANYKITINSVQNPERKLVPSVLDPAVPSQCPTPPLGEVRPPPLSSYILPHNPVPKWAEDEAPPRPPLPRLYDYEDPPPTIPPLPKEAAAVVRHTSVRGLKRQSDERKRDREVGGCVNGDCKVELRSYLSEPELPGMGRSSIGPKSALEQLYSSDQQPQSLAQAPRSRMSAEEQLERMKRHQRALVRERKRNLSQGERHSTTHRSSSTNRPLSSTDLGSLRERERIQSDEWLTVMATTVLPLGFGLFFLTFVFPSHLCVSVQNTHLSSGVAVPLDFTDLDLAMQQQKRIMNVSHALASEASIKSKQSNVFCKSSQGFHTLLQVCWPIPPCRSPLEQ</sequence>
<keyword evidence="2" id="KW-0812">Transmembrane</keyword>
<proteinExistence type="predicted"/>